<keyword evidence="3" id="KW-1185">Reference proteome</keyword>
<reference evidence="2 3" key="2">
    <citation type="submission" date="2018-11" db="EMBL/GenBank/DDBJ databases">
        <authorList>
            <consortium name="Pathogen Informatics"/>
        </authorList>
    </citation>
    <scope>NUCLEOTIDE SEQUENCE [LARGE SCALE GENOMIC DNA]</scope>
</reference>
<organism evidence="4">
    <name type="scientific">Nippostrongylus brasiliensis</name>
    <name type="common">Rat hookworm</name>
    <dbReference type="NCBI Taxonomy" id="27835"/>
    <lineage>
        <taxon>Eukaryota</taxon>
        <taxon>Metazoa</taxon>
        <taxon>Ecdysozoa</taxon>
        <taxon>Nematoda</taxon>
        <taxon>Chromadorea</taxon>
        <taxon>Rhabditida</taxon>
        <taxon>Rhabditina</taxon>
        <taxon>Rhabditomorpha</taxon>
        <taxon>Strongyloidea</taxon>
        <taxon>Heligmosomidae</taxon>
        <taxon>Nippostrongylus</taxon>
    </lineage>
</organism>
<proteinExistence type="predicted"/>
<name>A0A0N4YU20_NIPBR</name>
<reference evidence="4" key="1">
    <citation type="submission" date="2017-02" db="UniProtKB">
        <authorList>
            <consortium name="WormBaseParasite"/>
        </authorList>
    </citation>
    <scope>IDENTIFICATION</scope>
</reference>
<evidence type="ECO:0000313" key="3">
    <source>
        <dbReference type="Proteomes" id="UP000271162"/>
    </source>
</evidence>
<evidence type="ECO:0000256" key="1">
    <source>
        <dbReference type="SAM" id="MobiDB-lite"/>
    </source>
</evidence>
<evidence type="ECO:0000313" key="2">
    <source>
        <dbReference type="EMBL" id="VDL84483.1"/>
    </source>
</evidence>
<dbReference type="Proteomes" id="UP000271162">
    <property type="component" value="Unassembled WGS sequence"/>
</dbReference>
<feature type="region of interest" description="Disordered" evidence="1">
    <location>
        <begin position="1"/>
        <end position="25"/>
    </location>
</feature>
<evidence type="ECO:0000313" key="4">
    <source>
        <dbReference type="WBParaSite" id="NBR_0002074201-mRNA-1"/>
    </source>
</evidence>
<dbReference type="AlphaFoldDB" id="A0A0N4YU20"/>
<sequence length="78" mass="8909">MKPTLSSLSLVKEGRRRPTKPLDLGDDIESAVDRMERDQSVPPHMKTILGQLIQKFATVEALVEENRLLREELQGLRK</sequence>
<accession>A0A0N4YU20</accession>
<dbReference type="EMBL" id="UYSL01025474">
    <property type="protein sequence ID" value="VDL84483.1"/>
    <property type="molecule type" value="Genomic_DNA"/>
</dbReference>
<dbReference type="WBParaSite" id="NBR_0002074201-mRNA-1">
    <property type="protein sequence ID" value="NBR_0002074201-mRNA-1"/>
    <property type="gene ID" value="NBR_0002074201"/>
</dbReference>
<protein>
    <submittedName>
        <fullName evidence="4">Transposase</fullName>
    </submittedName>
</protein>
<gene>
    <name evidence="2" type="ORF">NBR_LOCUS20745</name>
</gene>